<accession>A0A151J9W1</accession>
<proteinExistence type="predicted"/>
<keyword evidence="1" id="KW-0472">Membrane</keyword>
<name>A0A151J9W1_9HYME</name>
<keyword evidence="1" id="KW-1133">Transmembrane helix</keyword>
<sequence length="215" mass="24687">VPQRAFLHHRSENIPYGYEYPNVAYPVAQSIEHSVGPSSKQLVIVSFIGLLLLLAIIQNTLSAVKRKDAIMDLLSSRQKRDVYVTHDFRSVVRNLKFSPFEDTFEKLQITPEEEEILNNDARVRCIQRTICLENRKLFRDLGTPGKMLAKYLTKNIEKSFKLSSGWDRLVRDAGAAGIRGENCDVLYRDCEIPVTKERHKNVLTNITNNNFNSTY</sequence>
<dbReference type="AlphaFoldDB" id="A0A151J9W1"/>
<evidence type="ECO:0000313" key="2">
    <source>
        <dbReference type="EMBL" id="KYN21836.1"/>
    </source>
</evidence>
<keyword evidence="3" id="KW-1185">Reference proteome</keyword>
<feature type="non-terminal residue" evidence="2">
    <location>
        <position position="1"/>
    </location>
</feature>
<evidence type="ECO:0000313" key="3">
    <source>
        <dbReference type="Proteomes" id="UP000078492"/>
    </source>
</evidence>
<organism evidence="2 3">
    <name type="scientific">Trachymyrmex cornetzi</name>
    <dbReference type="NCBI Taxonomy" id="471704"/>
    <lineage>
        <taxon>Eukaryota</taxon>
        <taxon>Metazoa</taxon>
        <taxon>Ecdysozoa</taxon>
        <taxon>Arthropoda</taxon>
        <taxon>Hexapoda</taxon>
        <taxon>Insecta</taxon>
        <taxon>Pterygota</taxon>
        <taxon>Neoptera</taxon>
        <taxon>Endopterygota</taxon>
        <taxon>Hymenoptera</taxon>
        <taxon>Apocrita</taxon>
        <taxon>Aculeata</taxon>
        <taxon>Formicoidea</taxon>
        <taxon>Formicidae</taxon>
        <taxon>Myrmicinae</taxon>
        <taxon>Trachymyrmex</taxon>
    </lineage>
</organism>
<feature type="transmembrane region" description="Helical" evidence="1">
    <location>
        <begin position="42"/>
        <end position="61"/>
    </location>
</feature>
<keyword evidence="1" id="KW-0812">Transmembrane</keyword>
<reference evidence="2 3" key="1">
    <citation type="submission" date="2015-09" db="EMBL/GenBank/DDBJ databases">
        <title>Trachymyrmex cornetzi WGS genome.</title>
        <authorList>
            <person name="Nygaard S."/>
            <person name="Hu H."/>
            <person name="Boomsma J."/>
            <person name="Zhang G."/>
        </authorList>
    </citation>
    <scope>NUCLEOTIDE SEQUENCE [LARGE SCALE GENOMIC DNA]</scope>
    <source>
        <strain evidence="2">Tcor2-1</strain>
        <tissue evidence="2">Whole body</tissue>
    </source>
</reference>
<dbReference type="Proteomes" id="UP000078492">
    <property type="component" value="Unassembled WGS sequence"/>
</dbReference>
<protein>
    <submittedName>
        <fullName evidence="2">Uncharacterized protein</fullName>
    </submittedName>
</protein>
<dbReference type="EMBL" id="KQ979361">
    <property type="protein sequence ID" value="KYN21836.1"/>
    <property type="molecule type" value="Genomic_DNA"/>
</dbReference>
<gene>
    <name evidence="2" type="ORF">ALC57_05819</name>
</gene>
<evidence type="ECO:0000256" key="1">
    <source>
        <dbReference type="SAM" id="Phobius"/>
    </source>
</evidence>